<keyword evidence="7" id="KW-1185">Reference proteome</keyword>
<dbReference type="Pfam" id="PF25989">
    <property type="entry name" value="YknX_C"/>
    <property type="match status" value="1"/>
</dbReference>
<organism evidence="6 7">
    <name type="scientific">Albidovulum litorale</name>
    <dbReference type="NCBI Taxonomy" id="2984134"/>
    <lineage>
        <taxon>Bacteria</taxon>
        <taxon>Pseudomonadati</taxon>
        <taxon>Pseudomonadota</taxon>
        <taxon>Alphaproteobacteria</taxon>
        <taxon>Rhodobacterales</taxon>
        <taxon>Paracoccaceae</taxon>
        <taxon>Albidovulum</taxon>
    </lineage>
</organism>
<evidence type="ECO:0000313" key="7">
    <source>
        <dbReference type="Proteomes" id="UP001652564"/>
    </source>
</evidence>
<dbReference type="RefSeq" id="WP_263741124.1">
    <property type="nucleotide sequence ID" value="NZ_JAOWKZ010000004.1"/>
</dbReference>
<feature type="domain" description="YknX-like C-terminal permuted SH3-like" evidence="5">
    <location>
        <begin position="281"/>
        <end position="348"/>
    </location>
</feature>
<sequence length="354" mass="36652">MRTALVLLLALAGPAGAETASINEPQEPRPVVSVIVRPEASLPVSYVGTVSARIETDLGFPLAGIIAERPVSAGDVVATGQVLARLDPEELDAGLRAAEAGVAVATAQLRSARDATDRARELAARGVGSETRVEDAERALVAAEAGLEQAEATFARARDLFDFATLTAPQSGVVTGVFAEPGAALAAGQPVLRLAGTGEREVLIDLSEQDVANIDIGIRFGVQLVANPAITTSAVLTRIDPVAERTTRTRRLHLTLESPPESFRLGALARVSPSAGPDAAVVLPRAAILVTDGSQAVWRVDRADHSVQRIPVTLGIDIADFVVVTGGLAAGDEVIVKGIHSLKDGQIVGPRVAE</sequence>
<feature type="domain" description="CusB-like beta-barrel" evidence="4">
    <location>
        <begin position="204"/>
        <end position="272"/>
    </location>
</feature>
<dbReference type="Gene3D" id="2.40.50.100">
    <property type="match status" value="1"/>
</dbReference>
<proteinExistence type="inferred from homology"/>
<dbReference type="Gene3D" id="1.10.287.470">
    <property type="entry name" value="Helix hairpin bin"/>
    <property type="match status" value="1"/>
</dbReference>
<accession>A0ABT2ZRV6</accession>
<dbReference type="Pfam" id="PF25954">
    <property type="entry name" value="Beta-barrel_RND_2"/>
    <property type="match status" value="1"/>
</dbReference>
<gene>
    <name evidence="6" type="ORF">OEZ71_16455</name>
</gene>
<feature type="domain" description="Multidrug resistance protein MdtA-like barrel-sandwich hybrid" evidence="3">
    <location>
        <begin position="63"/>
        <end position="190"/>
    </location>
</feature>
<name>A0ABT2ZRV6_9RHOB</name>
<dbReference type="Gene3D" id="2.40.420.20">
    <property type="match status" value="1"/>
</dbReference>
<evidence type="ECO:0000259" key="3">
    <source>
        <dbReference type="Pfam" id="PF25917"/>
    </source>
</evidence>
<evidence type="ECO:0000256" key="1">
    <source>
        <dbReference type="ARBA" id="ARBA00009477"/>
    </source>
</evidence>
<dbReference type="EMBL" id="JAOWKZ010000004">
    <property type="protein sequence ID" value="MCV2873890.1"/>
    <property type="molecule type" value="Genomic_DNA"/>
</dbReference>
<feature type="chain" id="PRO_5045721154" evidence="2">
    <location>
        <begin position="18"/>
        <end position="354"/>
    </location>
</feature>
<keyword evidence="2" id="KW-0732">Signal</keyword>
<dbReference type="SUPFAM" id="SSF111369">
    <property type="entry name" value="HlyD-like secretion proteins"/>
    <property type="match status" value="1"/>
</dbReference>
<dbReference type="InterPro" id="IPR058792">
    <property type="entry name" value="Beta-barrel_RND_2"/>
</dbReference>
<dbReference type="InterPro" id="IPR058625">
    <property type="entry name" value="MdtA-like_BSH"/>
</dbReference>
<dbReference type="NCBIfam" id="TIGR01730">
    <property type="entry name" value="RND_mfp"/>
    <property type="match status" value="1"/>
</dbReference>
<dbReference type="Proteomes" id="UP001652564">
    <property type="component" value="Unassembled WGS sequence"/>
</dbReference>
<evidence type="ECO:0000256" key="2">
    <source>
        <dbReference type="SAM" id="SignalP"/>
    </source>
</evidence>
<evidence type="ECO:0000259" key="4">
    <source>
        <dbReference type="Pfam" id="PF25954"/>
    </source>
</evidence>
<dbReference type="Gene3D" id="2.40.30.170">
    <property type="match status" value="1"/>
</dbReference>
<dbReference type="InterPro" id="IPR058637">
    <property type="entry name" value="YknX-like_C"/>
</dbReference>
<dbReference type="InterPro" id="IPR006143">
    <property type="entry name" value="RND_pump_MFP"/>
</dbReference>
<protein>
    <submittedName>
        <fullName evidence="6">Efflux RND transporter periplasmic adaptor subunit</fullName>
    </submittedName>
</protein>
<evidence type="ECO:0000259" key="5">
    <source>
        <dbReference type="Pfam" id="PF25989"/>
    </source>
</evidence>
<dbReference type="PANTHER" id="PTHR30469:SF15">
    <property type="entry name" value="HLYD FAMILY OF SECRETION PROTEINS"/>
    <property type="match status" value="1"/>
</dbReference>
<reference evidence="6 7" key="1">
    <citation type="submission" date="2022-10" db="EMBL/GenBank/DDBJ databases">
        <title>Defluviimonas sp. nov., isolated from ocean surface sediments.</title>
        <authorList>
            <person name="He W."/>
            <person name="Wang L."/>
            <person name="Zhang D.-F."/>
        </authorList>
    </citation>
    <scope>NUCLEOTIDE SEQUENCE [LARGE SCALE GENOMIC DNA]</scope>
    <source>
        <strain evidence="6 7">WL0050</strain>
    </source>
</reference>
<comment type="similarity">
    <text evidence="1">Belongs to the membrane fusion protein (MFP) (TC 8.A.1) family.</text>
</comment>
<dbReference type="PANTHER" id="PTHR30469">
    <property type="entry name" value="MULTIDRUG RESISTANCE PROTEIN MDTA"/>
    <property type="match status" value="1"/>
</dbReference>
<comment type="caution">
    <text evidence="6">The sequence shown here is derived from an EMBL/GenBank/DDBJ whole genome shotgun (WGS) entry which is preliminary data.</text>
</comment>
<feature type="signal peptide" evidence="2">
    <location>
        <begin position="1"/>
        <end position="17"/>
    </location>
</feature>
<evidence type="ECO:0000313" key="6">
    <source>
        <dbReference type="EMBL" id="MCV2873890.1"/>
    </source>
</evidence>
<dbReference type="Pfam" id="PF25917">
    <property type="entry name" value="BSH_RND"/>
    <property type="match status" value="1"/>
</dbReference>